<comment type="caution">
    <text evidence="2">The sequence shown here is derived from an EMBL/GenBank/DDBJ whole genome shotgun (WGS) entry which is preliminary data.</text>
</comment>
<dbReference type="Proteomes" id="UP000226431">
    <property type="component" value="Unassembled WGS sequence"/>
</dbReference>
<gene>
    <name evidence="2" type="ORF">CDD80_515</name>
</gene>
<dbReference type="EMBL" id="NJES01000115">
    <property type="protein sequence ID" value="PHH77538.1"/>
    <property type="molecule type" value="Genomic_DNA"/>
</dbReference>
<feature type="transmembrane region" description="Helical" evidence="1">
    <location>
        <begin position="28"/>
        <end position="53"/>
    </location>
</feature>
<keyword evidence="3" id="KW-1185">Reference proteome</keyword>
<keyword evidence="1" id="KW-1133">Transmembrane helix</keyword>
<keyword evidence="1" id="KW-0472">Membrane</keyword>
<evidence type="ECO:0000313" key="2">
    <source>
        <dbReference type="EMBL" id="PHH77538.1"/>
    </source>
</evidence>
<organism evidence="2 3">
    <name type="scientific">Ophiocordyceps camponoti-rufipedis</name>
    <dbReference type="NCBI Taxonomy" id="2004952"/>
    <lineage>
        <taxon>Eukaryota</taxon>
        <taxon>Fungi</taxon>
        <taxon>Dikarya</taxon>
        <taxon>Ascomycota</taxon>
        <taxon>Pezizomycotina</taxon>
        <taxon>Sordariomycetes</taxon>
        <taxon>Hypocreomycetidae</taxon>
        <taxon>Hypocreales</taxon>
        <taxon>Ophiocordycipitaceae</taxon>
        <taxon>Ophiocordyceps</taxon>
    </lineage>
</organism>
<dbReference type="AlphaFoldDB" id="A0A2C5YHJ0"/>
<evidence type="ECO:0000313" key="3">
    <source>
        <dbReference type="Proteomes" id="UP000226431"/>
    </source>
</evidence>
<accession>A0A2C5YHJ0</accession>
<evidence type="ECO:0000256" key="1">
    <source>
        <dbReference type="SAM" id="Phobius"/>
    </source>
</evidence>
<proteinExistence type="predicted"/>
<reference evidence="2 3" key="1">
    <citation type="submission" date="2017-06" db="EMBL/GenBank/DDBJ databases">
        <title>Ant-infecting Ophiocordyceps genomes reveal a high diversity of potential behavioral manipulation genes and a possible major role for enterotoxins.</title>
        <authorList>
            <person name="De Bekker C."/>
            <person name="Evans H.C."/>
            <person name="Brachmann A."/>
            <person name="Hughes D.P."/>
        </authorList>
    </citation>
    <scope>NUCLEOTIDE SEQUENCE [LARGE SCALE GENOMIC DNA]</scope>
    <source>
        <strain evidence="2 3">Map16</strain>
    </source>
</reference>
<name>A0A2C5YHJ0_9HYPO</name>
<keyword evidence="1" id="KW-0812">Transmembrane</keyword>
<dbReference type="OrthoDB" id="5402816at2759"/>
<dbReference type="STRING" id="2004952.A0A2C5YHJ0"/>
<protein>
    <submittedName>
        <fullName evidence="2">Uncharacterized protein</fullName>
    </submittedName>
</protein>
<sequence>MAAASAPTMHQLAKRAHEHNWAYREPGVVLVFCIVFVGMVPSLAVGVISVFIYRLYNKQKERKAAAFNRA</sequence>